<dbReference type="Proteomes" id="UP001148838">
    <property type="component" value="Unassembled WGS sequence"/>
</dbReference>
<protein>
    <submittedName>
        <fullName evidence="1">Uncharacterized protein</fullName>
    </submittedName>
</protein>
<keyword evidence="2" id="KW-1185">Reference proteome</keyword>
<proteinExistence type="predicted"/>
<dbReference type="EMBL" id="JAJSOF020000013">
    <property type="protein sequence ID" value="KAJ4443221.1"/>
    <property type="molecule type" value="Genomic_DNA"/>
</dbReference>
<gene>
    <name evidence="1" type="ORF">ANN_04889</name>
</gene>
<accession>A0ABQ8TB76</accession>
<comment type="caution">
    <text evidence="1">The sequence shown here is derived from an EMBL/GenBank/DDBJ whole genome shotgun (WGS) entry which is preliminary data.</text>
</comment>
<organism evidence="1 2">
    <name type="scientific">Periplaneta americana</name>
    <name type="common">American cockroach</name>
    <name type="synonym">Blatta americana</name>
    <dbReference type="NCBI Taxonomy" id="6978"/>
    <lineage>
        <taxon>Eukaryota</taxon>
        <taxon>Metazoa</taxon>
        <taxon>Ecdysozoa</taxon>
        <taxon>Arthropoda</taxon>
        <taxon>Hexapoda</taxon>
        <taxon>Insecta</taxon>
        <taxon>Pterygota</taxon>
        <taxon>Neoptera</taxon>
        <taxon>Polyneoptera</taxon>
        <taxon>Dictyoptera</taxon>
        <taxon>Blattodea</taxon>
        <taxon>Blattoidea</taxon>
        <taxon>Blattidae</taxon>
        <taxon>Blattinae</taxon>
        <taxon>Periplaneta</taxon>
    </lineage>
</organism>
<evidence type="ECO:0000313" key="1">
    <source>
        <dbReference type="EMBL" id="KAJ4443221.1"/>
    </source>
</evidence>
<name>A0ABQ8TB76_PERAM</name>
<evidence type="ECO:0000313" key="2">
    <source>
        <dbReference type="Proteomes" id="UP001148838"/>
    </source>
</evidence>
<sequence length="288" mass="33446">MDLREVGYDCRDWINLAQDRGRWRPYVRAAMNLRVPEAICKLQTNRWELMTVSGNSFYLILSTCWKRSSSSAKQMSTLLFMSFRTRFHFTQSTFLISFIKLLFKLSNVRVLQKHWTVGIDVRYLAIPRLVARQRKNKNGEGYYLLLFQVILNFLSGDTGAEGRKRVTWVEPTELFAHAPDHNLLSRNIELFPSLRTSSINVEQQPQGSNYGEITPPRRKRNAVIHSGEREIIANIIKCCEEEKLNKCLLEPLHKEYETAAKYSGKSISSVKRIKNNIELQPNEPHNTP</sequence>
<reference evidence="1 2" key="1">
    <citation type="journal article" date="2022" name="Allergy">
        <title>Genome assembly and annotation of Periplaneta americana reveal a comprehensive cockroach allergen profile.</title>
        <authorList>
            <person name="Wang L."/>
            <person name="Xiong Q."/>
            <person name="Saelim N."/>
            <person name="Wang L."/>
            <person name="Nong W."/>
            <person name="Wan A.T."/>
            <person name="Shi M."/>
            <person name="Liu X."/>
            <person name="Cao Q."/>
            <person name="Hui J.H.L."/>
            <person name="Sookrung N."/>
            <person name="Leung T.F."/>
            <person name="Tungtrongchitr A."/>
            <person name="Tsui S.K.W."/>
        </authorList>
    </citation>
    <scope>NUCLEOTIDE SEQUENCE [LARGE SCALE GENOMIC DNA]</scope>
    <source>
        <strain evidence="1">PWHHKU_190912</strain>
    </source>
</reference>